<dbReference type="VEuPathDB" id="VectorBase:BGLAX_030091"/>
<evidence type="ECO:0000256" key="2">
    <source>
        <dbReference type="ARBA" id="ARBA00022670"/>
    </source>
</evidence>
<evidence type="ECO:0000256" key="7">
    <source>
        <dbReference type="SAM" id="SignalP"/>
    </source>
</evidence>
<keyword evidence="5" id="KW-0865">Zymogen</keyword>
<evidence type="ECO:0000256" key="5">
    <source>
        <dbReference type="ARBA" id="ARBA00023145"/>
    </source>
</evidence>
<comment type="similarity">
    <text evidence="1">Belongs to the peptidase C1 family.</text>
</comment>
<dbReference type="InterPro" id="IPR039417">
    <property type="entry name" value="Peptidase_C1A_papain-like"/>
</dbReference>
<dbReference type="InterPro" id="IPR038765">
    <property type="entry name" value="Papain-like_cys_pep_sf"/>
</dbReference>
<dbReference type="InterPro" id="IPR000169">
    <property type="entry name" value="Pept_cys_AS"/>
</dbReference>
<dbReference type="OrthoDB" id="65740at2759"/>
<evidence type="ECO:0000313" key="11">
    <source>
        <dbReference type="Proteomes" id="UP000076420"/>
    </source>
</evidence>
<evidence type="ECO:0000313" key="10">
    <source>
        <dbReference type="EnsemblMetazoa" id="BGLB012430-PB"/>
    </source>
</evidence>
<dbReference type="EnsemblMetazoa" id="BGLB012430-RB">
    <property type="protein sequence ID" value="BGLB012430-PB"/>
    <property type="gene ID" value="BGLB012430"/>
</dbReference>
<evidence type="ECO:0000256" key="6">
    <source>
        <dbReference type="ARBA" id="ARBA00023157"/>
    </source>
</evidence>
<dbReference type="InterPro" id="IPR000668">
    <property type="entry name" value="Peptidase_C1A_C"/>
</dbReference>
<evidence type="ECO:0000259" key="9">
    <source>
        <dbReference type="SMART" id="SM00848"/>
    </source>
</evidence>
<dbReference type="AlphaFoldDB" id="A0A2C9K3C3"/>
<keyword evidence="4" id="KW-0788">Thiol protease</keyword>
<dbReference type="InterPro" id="IPR013201">
    <property type="entry name" value="Prot_inhib_I29"/>
</dbReference>
<dbReference type="PANTHER" id="PTHR12411">
    <property type="entry name" value="CYSTEINE PROTEASE FAMILY C1-RELATED"/>
    <property type="match status" value="1"/>
</dbReference>
<evidence type="ECO:0000259" key="8">
    <source>
        <dbReference type="SMART" id="SM00645"/>
    </source>
</evidence>
<feature type="signal peptide" evidence="7">
    <location>
        <begin position="1"/>
        <end position="19"/>
    </location>
</feature>
<dbReference type="InterPro" id="IPR013128">
    <property type="entry name" value="Peptidase_C1A"/>
</dbReference>
<dbReference type="GO" id="GO:0008234">
    <property type="term" value="F:cysteine-type peptidase activity"/>
    <property type="evidence" value="ECO:0007669"/>
    <property type="project" value="UniProtKB-KW"/>
</dbReference>
<protein>
    <recommendedName>
        <fullName evidence="12">Peptidase C1A papain C-terminal domain-containing protein</fullName>
    </recommendedName>
</protein>
<dbReference type="SUPFAM" id="SSF54001">
    <property type="entry name" value="Cysteine proteinases"/>
    <property type="match status" value="1"/>
</dbReference>
<keyword evidence="3" id="KW-0378">Hydrolase</keyword>
<dbReference type="Gene3D" id="1.10.287.2250">
    <property type="match status" value="1"/>
</dbReference>
<feature type="domain" description="Cathepsin propeptide inhibitor" evidence="9">
    <location>
        <begin position="40"/>
        <end position="97"/>
    </location>
</feature>
<feature type="domain" description="Peptidase C1A papain C-terminal" evidence="8">
    <location>
        <begin position="128"/>
        <end position="377"/>
    </location>
</feature>
<accession>A0A2C9K3C3</accession>
<keyword evidence="2" id="KW-0645">Protease</keyword>
<proteinExistence type="inferred from homology"/>
<dbReference type="Pfam" id="PF00112">
    <property type="entry name" value="Peptidase_C1"/>
    <property type="match status" value="1"/>
</dbReference>
<dbReference type="Pfam" id="PF08246">
    <property type="entry name" value="Inhibitor_I29"/>
    <property type="match status" value="1"/>
</dbReference>
<gene>
    <name evidence="10" type="primary">106079705</name>
</gene>
<reference evidence="10" key="1">
    <citation type="submission" date="2020-05" db="UniProtKB">
        <authorList>
            <consortium name="EnsemblMetazoa"/>
        </authorList>
    </citation>
    <scope>IDENTIFICATION</scope>
    <source>
        <strain evidence="10">BB02</strain>
    </source>
</reference>
<sequence length="379" mass="42423">MKLINLMFLFLSKPCALEAFKGGHDPMFGFIQPNNVLDIFQRWMVQHSVLYADLSTTWRRFQIFKTNVQRAFELNEKHGGLTTFGLTQFADLTPQEFLKSQMIPGIAKLFNASSQRIFPRSRKSRTQLVSEIDWTKKGVVPPVRNQGKVGTCYIFSTLDMISSRWAMKGNPAVNLSVEQVADCLAVAPDLFSDSLACGINGGLPYAVFRYIKKVGGVTTEEMYPYCVGSGTCKPCAPPGYDPEMCERYPLNDCDKADSCPAKLDTSQFVQGLMVNTWTDVMPEEETIAHVLETEGPLTCAVDASDLQLYKSGILVPDRCRPYDLNHACLLVGYGVDRNVSYWKVKNSWGRQFGEDGYYRIARGIGACGIHRYVSTVTLE</sequence>
<dbReference type="PROSITE" id="PS00139">
    <property type="entry name" value="THIOL_PROTEASE_CYS"/>
    <property type="match status" value="1"/>
</dbReference>
<dbReference type="Proteomes" id="UP000076420">
    <property type="component" value="Unassembled WGS sequence"/>
</dbReference>
<dbReference type="SMART" id="SM00645">
    <property type="entry name" value="Pept_C1"/>
    <property type="match status" value="1"/>
</dbReference>
<dbReference type="RefSeq" id="XP_013096358.2">
    <property type="nucleotide sequence ID" value="XM_013240904.2"/>
</dbReference>
<keyword evidence="7" id="KW-0732">Signal</keyword>
<dbReference type="GO" id="GO:0006508">
    <property type="term" value="P:proteolysis"/>
    <property type="evidence" value="ECO:0007669"/>
    <property type="project" value="UniProtKB-KW"/>
</dbReference>
<evidence type="ECO:0000256" key="1">
    <source>
        <dbReference type="ARBA" id="ARBA00008455"/>
    </source>
</evidence>
<keyword evidence="6" id="KW-1015">Disulfide bond</keyword>
<name>A0A2C9K3C3_BIOGL</name>
<dbReference type="STRING" id="6526.A0A2C9K3C3"/>
<evidence type="ECO:0000256" key="3">
    <source>
        <dbReference type="ARBA" id="ARBA00022801"/>
    </source>
</evidence>
<dbReference type="CDD" id="cd02248">
    <property type="entry name" value="Peptidase_C1A"/>
    <property type="match status" value="1"/>
</dbReference>
<evidence type="ECO:0000256" key="4">
    <source>
        <dbReference type="ARBA" id="ARBA00022807"/>
    </source>
</evidence>
<dbReference type="Gene3D" id="3.90.70.10">
    <property type="entry name" value="Cysteine proteinases"/>
    <property type="match status" value="1"/>
</dbReference>
<organism evidence="10 11">
    <name type="scientific">Biomphalaria glabrata</name>
    <name type="common">Bloodfluke planorb</name>
    <name type="synonym">Freshwater snail</name>
    <dbReference type="NCBI Taxonomy" id="6526"/>
    <lineage>
        <taxon>Eukaryota</taxon>
        <taxon>Metazoa</taxon>
        <taxon>Spiralia</taxon>
        <taxon>Lophotrochozoa</taxon>
        <taxon>Mollusca</taxon>
        <taxon>Gastropoda</taxon>
        <taxon>Heterobranchia</taxon>
        <taxon>Euthyneura</taxon>
        <taxon>Panpulmonata</taxon>
        <taxon>Hygrophila</taxon>
        <taxon>Lymnaeoidea</taxon>
        <taxon>Planorbidae</taxon>
        <taxon>Biomphalaria</taxon>
    </lineage>
</organism>
<dbReference type="KEGG" id="bgt:106079705"/>
<feature type="chain" id="PRO_5018574785" description="Peptidase C1A papain C-terminal domain-containing protein" evidence="7">
    <location>
        <begin position="20"/>
        <end position="379"/>
    </location>
</feature>
<dbReference type="SMART" id="SM00848">
    <property type="entry name" value="Inhibitor_I29"/>
    <property type="match status" value="1"/>
</dbReference>
<dbReference type="VEuPathDB" id="VectorBase:BGLB012430"/>
<evidence type="ECO:0008006" key="12">
    <source>
        <dbReference type="Google" id="ProtNLM"/>
    </source>
</evidence>
<dbReference type="PRINTS" id="PR00705">
    <property type="entry name" value="PAPAIN"/>
</dbReference>